<evidence type="ECO:0000313" key="1">
    <source>
        <dbReference type="EMBL" id="PBK61037.1"/>
    </source>
</evidence>
<protein>
    <submittedName>
        <fullName evidence="1">Uncharacterized protein</fullName>
    </submittedName>
</protein>
<dbReference type="EMBL" id="KZ293480">
    <property type="protein sequence ID" value="PBK61037.1"/>
    <property type="molecule type" value="Genomic_DNA"/>
</dbReference>
<keyword evidence="2" id="KW-1185">Reference proteome</keyword>
<sequence>MSTLGAVPSAAASLLSTSQIAPGKPFLLRCHISDQGEYHHRCTDACSARISGYIEEYEVFKAKGIEGTYVVARNDHATGLIFDATPLLAAPRSKRMTYITNVTPLEIGRVKFCGGKMIRSKAKTRVQVLYCVQACDHPRRYPFGIVESGGIEGGRYGSKETRSKHQVTMPFPSVLPLAA</sequence>
<dbReference type="Proteomes" id="UP000218334">
    <property type="component" value="Unassembled WGS sequence"/>
</dbReference>
<proteinExistence type="predicted"/>
<dbReference type="AlphaFoldDB" id="A0A2H3B8V8"/>
<organism evidence="1 2">
    <name type="scientific">Armillaria solidipes</name>
    <dbReference type="NCBI Taxonomy" id="1076256"/>
    <lineage>
        <taxon>Eukaryota</taxon>
        <taxon>Fungi</taxon>
        <taxon>Dikarya</taxon>
        <taxon>Basidiomycota</taxon>
        <taxon>Agaricomycotina</taxon>
        <taxon>Agaricomycetes</taxon>
        <taxon>Agaricomycetidae</taxon>
        <taxon>Agaricales</taxon>
        <taxon>Marasmiineae</taxon>
        <taxon>Physalacriaceae</taxon>
        <taxon>Armillaria</taxon>
    </lineage>
</organism>
<gene>
    <name evidence="1" type="ORF">ARMSODRAFT_981922</name>
</gene>
<name>A0A2H3B8V8_9AGAR</name>
<accession>A0A2H3B8V8</accession>
<reference evidence="2" key="1">
    <citation type="journal article" date="2017" name="Nat. Ecol. Evol.">
        <title>Genome expansion and lineage-specific genetic innovations in the forest pathogenic fungi Armillaria.</title>
        <authorList>
            <person name="Sipos G."/>
            <person name="Prasanna A.N."/>
            <person name="Walter M.C."/>
            <person name="O'Connor E."/>
            <person name="Balint B."/>
            <person name="Krizsan K."/>
            <person name="Kiss B."/>
            <person name="Hess J."/>
            <person name="Varga T."/>
            <person name="Slot J."/>
            <person name="Riley R."/>
            <person name="Boka B."/>
            <person name="Rigling D."/>
            <person name="Barry K."/>
            <person name="Lee J."/>
            <person name="Mihaltcheva S."/>
            <person name="LaButti K."/>
            <person name="Lipzen A."/>
            <person name="Waldron R."/>
            <person name="Moloney N.M."/>
            <person name="Sperisen C."/>
            <person name="Kredics L."/>
            <person name="Vagvoelgyi C."/>
            <person name="Patrignani A."/>
            <person name="Fitzpatrick D."/>
            <person name="Nagy I."/>
            <person name="Doyle S."/>
            <person name="Anderson J.B."/>
            <person name="Grigoriev I.V."/>
            <person name="Gueldener U."/>
            <person name="Muensterkoetter M."/>
            <person name="Nagy L.G."/>
        </authorList>
    </citation>
    <scope>NUCLEOTIDE SEQUENCE [LARGE SCALE GENOMIC DNA]</scope>
    <source>
        <strain evidence="2">28-4</strain>
    </source>
</reference>
<evidence type="ECO:0000313" key="2">
    <source>
        <dbReference type="Proteomes" id="UP000218334"/>
    </source>
</evidence>